<comment type="subcellular location">
    <subcellularLocation>
        <location evidence="1">Cytoplasm</location>
    </subcellularLocation>
</comment>
<feature type="compositionally biased region" description="Low complexity" evidence="8">
    <location>
        <begin position="779"/>
        <end position="793"/>
    </location>
</feature>
<feature type="region of interest" description="Disordered" evidence="8">
    <location>
        <begin position="696"/>
        <end position="812"/>
    </location>
</feature>
<organism evidence="11">
    <name type="scientific">Timema genevievae</name>
    <name type="common">Walking stick</name>
    <dbReference type="NCBI Taxonomy" id="629358"/>
    <lineage>
        <taxon>Eukaryota</taxon>
        <taxon>Metazoa</taxon>
        <taxon>Ecdysozoa</taxon>
        <taxon>Arthropoda</taxon>
        <taxon>Hexapoda</taxon>
        <taxon>Insecta</taxon>
        <taxon>Pterygota</taxon>
        <taxon>Neoptera</taxon>
        <taxon>Polyneoptera</taxon>
        <taxon>Phasmatodea</taxon>
        <taxon>Timematodea</taxon>
        <taxon>Timematoidea</taxon>
        <taxon>Timematidae</taxon>
        <taxon>Timema</taxon>
    </lineage>
</organism>
<dbReference type="GO" id="GO:0008013">
    <property type="term" value="F:beta-catenin binding"/>
    <property type="evidence" value="ECO:0007669"/>
    <property type="project" value="TreeGrafter"/>
</dbReference>
<dbReference type="GO" id="GO:0090090">
    <property type="term" value="P:negative regulation of canonical Wnt signaling pathway"/>
    <property type="evidence" value="ECO:0007669"/>
    <property type="project" value="InterPro"/>
</dbReference>
<dbReference type="InterPro" id="IPR038207">
    <property type="entry name" value="DIX_dom_sf"/>
</dbReference>
<dbReference type="InterPro" id="IPR024066">
    <property type="entry name" value="RGS_subdom1/3"/>
</dbReference>
<feature type="region of interest" description="Disordered" evidence="8">
    <location>
        <begin position="368"/>
        <end position="402"/>
    </location>
</feature>
<feature type="compositionally biased region" description="Basic residues" evidence="8">
    <location>
        <begin position="704"/>
        <end position="713"/>
    </location>
</feature>
<feature type="compositionally biased region" description="Gly residues" evidence="8">
    <location>
        <begin position="386"/>
        <end position="397"/>
    </location>
</feature>
<dbReference type="SUPFAM" id="SSF48097">
    <property type="entry name" value="Regulator of G-protein signaling, RGS"/>
    <property type="match status" value="1"/>
</dbReference>
<dbReference type="InterPro" id="IPR032101">
    <property type="entry name" value="Axin_TNKS-bd"/>
</dbReference>
<feature type="compositionally biased region" description="Basic and acidic residues" evidence="8">
    <location>
        <begin position="731"/>
        <end position="740"/>
    </location>
</feature>
<sequence>MEAGVTLCGAGGWSYTVWRWRPVLHCVGLEAGVTLCGAGDRSYTVRSRRLVAHCVGLVSGLTLCTRHKELPLEGGNKPLIPPDITDSPQSGFKYESLHWRSIGASGSKPGVAPWCCAASLARQLLHRMSSAEHEGPDHSFNENAPRPPVPGEETEVLPVFAGSRSPVSNFSSWGPALKYNKGGSSPVHTPRRSSLAYSGIGDGEAPLGFEPEGRCGDGEGSGGGSTVFVEVPGGSPPYVRWARNLHSLLEDPDGVELFRRYLEQEGKPHADTLNFWFACEGLKKQQDPDKITQLIRVIFRSFFLKAQLAISEPLRREVNRRIKEGGRDLGLAGDVFDAVQVEVENLINDTTYPNFLKSDLYLQHVNDAAGSSSGTSSEGTTSSGGSSSGGRGAGPPGGVLPTLHEDAELVTTVATGDSALPLTRDMLMVTQKRRALELRPRQEAYAGVYLPYSHHPYHHAPHPPHPAYSSYNPVSRQDSELQSVSSDARTDSDNLSLTDSSIDGMSGGRGRPSKKQYLRHCKLMKESASINRDPHMHHTVIPRTQRIQKEQVHPMNPDTFASILIDKLEAVKREQDAQEKLDRKLQEGEIAGPEEMGVLDPGVGPRTLADAIRDRLQVDDDNNDQAILDQHVSRVWSDLTPSLSPGLISPRPRSAAGTVLPLGKMPSSGLIPALVSPTAAIPSSHFGNMGLIHNVPHPYQSHSRPSHYPRHGRKDKDVFSTFSSDSGNVHDFPEGSEHKLYLPKSKSMPEYPGDPQKQDLHSLTGHDGRYRQSREVSRRSSSSKKTLTDLTDSGVSMVSDSTPTLHPPAAPCKDSRVLSWLLESEKQGGPSGPHSHNDRDKHRLRAGTVTSPIATRHSRKPVVPYTGSRSGSLERSSGTVSWGGTGPAQPFVADPCMPPLPLPHTPTQLEEARRRLLEEEGRARSSRQRLSLSSRSEAPQSGQSTLSRSGRGGSSDFTTVVFSFCDEQFPYRTKIPGRPVTLRQFKECLPKKGSYRYFFKTECEELDMRVIQEEIMDDNEVLPLWEGKVMAQVKPVE</sequence>
<evidence type="ECO:0000256" key="2">
    <source>
        <dbReference type="ARBA" id="ARBA00022490"/>
    </source>
</evidence>
<dbReference type="GO" id="GO:0030877">
    <property type="term" value="C:beta-catenin destruction complex"/>
    <property type="evidence" value="ECO:0007669"/>
    <property type="project" value="TreeGrafter"/>
</dbReference>
<feature type="region of interest" description="Disordered" evidence="8">
    <location>
        <begin position="918"/>
        <end position="953"/>
    </location>
</feature>
<evidence type="ECO:0008006" key="12">
    <source>
        <dbReference type="Google" id="ProtNLM"/>
    </source>
</evidence>
<dbReference type="Gene3D" id="2.40.240.130">
    <property type="match status" value="1"/>
</dbReference>
<evidence type="ECO:0000256" key="3">
    <source>
        <dbReference type="ARBA" id="ARBA00022553"/>
    </source>
</evidence>
<feature type="domain" description="RGS" evidence="9">
    <location>
        <begin position="244"/>
        <end position="365"/>
    </location>
</feature>
<dbReference type="Pfam" id="PF08833">
    <property type="entry name" value="Axin_b-cat_bind"/>
    <property type="match status" value="1"/>
</dbReference>
<evidence type="ECO:0000256" key="1">
    <source>
        <dbReference type="ARBA" id="ARBA00004496"/>
    </source>
</evidence>
<dbReference type="GO" id="GO:0031625">
    <property type="term" value="F:ubiquitin protein ligase binding"/>
    <property type="evidence" value="ECO:0007669"/>
    <property type="project" value="TreeGrafter"/>
</dbReference>
<dbReference type="SUPFAM" id="SSF54236">
    <property type="entry name" value="Ubiquitin-like"/>
    <property type="match status" value="1"/>
</dbReference>
<dbReference type="SMART" id="SM00021">
    <property type="entry name" value="DAX"/>
    <property type="match status" value="1"/>
</dbReference>
<feature type="compositionally biased region" description="Basic and acidic residues" evidence="8">
    <location>
        <begin position="756"/>
        <end position="778"/>
    </location>
</feature>
<name>A0A7R9JYI7_TIMGE</name>
<dbReference type="Pfam" id="PF00778">
    <property type="entry name" value="DIX"/>
    <property type="match status" value="1"/>
</dbReference>
<dbReference type="GO" id="GO:0005886">
    <property type="term" value="C:plasma membrane"/>
    <property type="evidence" value="ECO:0007669"/>
    <property type="project" value="TreeGrafter"/>
</dbReference>
<evidence type="ECO:0000256" key="8">
    <source>
        <dbReference type="SAM" id="MobiDB-lite"/>
    </source>
</evidence>
<dbReference type="InterPro" id="IPR001158">
    <property type="entry name" value="DIX"/>
</dbReference>
<dbReference type="Gene3D" id="1.10.167.10">
    <property type="entry name" value="Regulator of G-protein Signalling 4, domain 2"/>
    <property type="match status" value="1"/>
</dbReference>
<feature type="compositionally biased region" description="Low complexity" evidence="8">
    <location>
        <begin position="368"/>
        <end position="385"/>
    </location>
</feature>
<dbReference type="AlphaFoldDB" id="A0A7R9JYI7"/>
<feature type="domain" description="DIX" evidence="10">
    <location>
        <begin position="955"/>
        <end position="1037"/>
    </location>
</feature>
<evidence type="ECO:0000256" key="7">
    <source>
        <dbReference type="PROSITE-ProRule" id="PRU00069"/>
    </source>
</evidence>
<evidence type="ECO:0000259" key="10">
    <source>
        <dbReference type="PROSITE" id="PS50841"/>
    </source>
</evidence>
<dbReference type="PANTHER" id="PTHR46102">
    <property type="entry name" value="AXIN"/>
    <property type="match status" value="1"/>
</dbReference>
<feature type="compositionally biased region" description="Low complexity" evidence="8">
    <location>
        <begin position="493"/>
        <end position="503"/>
    </location>
</feature>
<dbReference type="InterPro" id="IPR029071">
    <property type="entry name" value="Ubiquitin-like_domsf"/>
</dbReference>
<proteinExistence type="predicted"/>
<feature type="compositionally biased region" description="Basic and acidic residues" evidence="8">
    <location>
        <begin position="129"/>
        <end position="140"/>
    </location>
</feature>
<dbReference type="PROSITE" id="PS50132">
    <property type="entry name" value="RGS"/>
    <property type="match status" value="1"/>
</dbReference>
<feature type="compositionally biased region" description="Low complexity" evidence="8">
    <location>
        <begin position="928"/>
        <end position="949"/>
    </location>
</feature>
<feature type="compositionally biased region" description="Polar residues" evidence="8">
    <location>
        <begin position="472"/>
        <end position="487"/>
    </location>
</feature>
<evidence type="ECO:0000256" key="5">
    <source>
        <dbReference type="ARBA" id="ARBA00022765"/>
    </source>
</evidence>
<dbReference type="GO" id="GO:0005634">
    <property type="term" value="C:nucleus"/>
    <property type="evidence" value="ECO:0007669"/>
    <property type="project" value="TreeGrafter"/>
</dbReference>
<dbReference type="CDD" id="cd11582">
    <property type="entry name" value="Axin_TNKS_binding"/>
    <property type="match status" value="1"/>
</dbReference>
<keyword evidence="6" id="KW-0832">Ubl conjugation</keyword>
<feature type="region of interest" description="Disordered" evidence="8">
    <location>
        <begin position="857"/>
        <end position="906"/>
    </location>
</feature>
<feature type="compositionally biased region" description="Low complexity" evidence="8">
    <location>
        <begin position="867"/>
        <end position="878"/>
    </location>
</feature>
<dbReference type="PANTHER" id="PTHR46102:SF2">
    <property type="entry name" value="AXIN"/>
    <property type="match status" value="1"/>
</dbReference>
<dbReference type="PROSITE" id="PS50841">
    <property type="entry name" value="DIX"/>
    <property type="match status" value="1"/>
</dbReference>
<dbReference type="SMART" id="SM00315">
    <property type="entry name" value="RGS"/>
    <property type="match status" value="1"/>
</dbReference>
<dbReference type="GO" id="GO:0048468">
    <property type="term" value="P:cell development"/>
    <property type="evidence" value="ECO:0007669"/>
    <property type="project" value="TreeGrafter"/>
</dbReference>
<feature type="region of interest" description="Disordered" evidence="8">
    <location>
        <begin position="457"/>
        <end position="515"/>
    </location>
</feature>
<keyword evidence="4 7" id="KW-0879">Wnt signaling pathway</keyword>
<dbReference type="GO" id="GO:0016055">
    <property type="term" value="P:Wnt signaling pathway"/>
    <property type="evidence" value="ECO:0007669"/>
    <property type="project" value="UniProtKB-KW"/>
</dbReference>
<reference evidence="11" key="1">
    <citation type="submission" date="2020-11" db="EMBL/GenBank/DDBJ databases">
        <authorList>
            <person name="Tran Van P."/>
        </authorList>
    </citation>
    <scope>NUCLEOTIDE SEQUENCE</scope>
</reference>
<evidence type="ECO:0000256" key="4">
    <source>
        <dbReference type="ARBA" id="ARBA00022687"/>
    </source>
</evidence>
<dbReference type="InterPro" id="IPR016137">
    <property type="entry name" value="RGS"/>
</dbReference>
<dbReference type="Pfam" id="PF00615">
    <property type="entry name" value="RGS"/>
    <property type="match status" value="1"/>
</dbReference>
<dbReference type="EMBL" id="OE841150">
    <property type="protein sequence ID" value="CAD7594392.1"/>
    <property type="molecule type" value="Genomic_DNA"/>
</dbReference>
<accession>A0A7R9JYI7</accession>
<gene>
    <name evidence="11" type="ORF">TGEB3V08_LOCUS5655</name>
</gene>
<protein>
    <recommendedName>
        <fullName evidence="12">Axin</fullName>
    </recommendedName>
</protein>
<feature type="region of interest" description="Disordered" evidence="8">
    <location>
        <begin position="129"/>
        <end position="152"/>
    </location>
</feature>
<dbReference type="InterPro" id="IPR014936">
    <property type="entry name" value="Axin_b-cat-bd"/>
</dbReference>
<dbReference type="InterPro" id="IPR043581">
    <property type="entry name" value="Axin-like"/>
</dbReference>
<dbReference type="GO" id="GO:0060090">
    <property type="term" value="F:molecular adaptor activity"/>
    <property type="evidence" value="ECO:0007669"/>
    <property type="project" value="TreeGrafter"/>
</dbReference>
<evidence type="ECO:0000259" key="9">
    <source>
        <dbReference type="PROSITE" id="PS50132"/>
    </source>
</evidence>
<keyword evidence="2" id="KW-0963">Cytoplasm</keyword>
<dbReference type="GO" id="GO:0032436">
    <property type="term" value="P:positive regulation of proteasomal ubiquitin-dependent protein catabolic process"/>
    <property type="evidence" value="ECO:0007669"/>
    <property type="project" value="TreeGrafter"/>
</dbReference>
<dbReference type="InterPro" id="IPR036305">
    <property type="entry name" value="RGS_sf"/>
</dbReference>
<dbReference type="GO" id="GO:0005737">
    <property type="term" value="C:cytoplasm"/>
    <property type="evidence" value="ECO:0007669"/>
    <property type="project" value="UniProtKB-SubCell"/>
</dbReference>
<evidence type="ECO:0000256" key="6">
    <source>
        <dbReference type="ARBA" id="ARBA00022843"/>
    </source>
</evidence>
<keyword evidence="3" id="KW-0597">Phosphoprotein</keyword>
<dbReference type="PRINTS" id="PR01301">
    <property type="entry name" value="RGSPROTEIN"/>
</dbReference>
<feature type="compositionally biased region" description="Polar residues" evidence="8">
    <location>
        <begin position="794"/>
        <end position="804"/>
    </location>
</feature>
<dbReference type="GO" id="GO:0019901">
    <property type="term" value="F:protein kinase binding"/>
    <property type="evidence" value="ECO:0007669"/>
    <property type="project" value="TreeGrafter"/>
</dbReference>
<keyword evidence="5" id="KW-0013">ADP-ribosylation</keyword>
<evidence type="ECO:0000313" key="11">
    <source>
        <dbReference type="EMBL" id="CAD7594392.1"/>
    </source>
</evidence>
<dbReference type="InterPro" id="IPR044926">
    <property type="entry name" value="RGS_subdomain_2"/>
</dbReference>
<dbReference type="Gene3D" id="1.10.196.10">
    <property type="match status" value="1"/>
</dbReference>